<accession>A0A6B8M6K1</accession>
<reference evidence="1 2" key="1">
    <citation type="submission" date="2019-09" db="EMBL/GenBank/DDBJ databases">
        <title>Isolation and complete genome sequencing of Methylocystis species.</title>
        <authorList>
            <person name="Rumah B.L."/>
            <person name="Stead C.E."/>
            <person name="Stevens B.C."/>
            <person name="Minton N.P."/>
            <person name="Grosse-Honebrink A."/>
            <person name="Zhang Y."/>
        </authorList>
    </citation>
    <scope>NUCLEOTIDE SEQUENCE [LARGE SCALE GENOMIC DNA]</scope>
    <source>
        <strain evidence="1 2">BRCS2</strain>
    </source>
</reference>
<organism evidence="1 2">
    <name type="scientific">Methylocystis parvus</name>
    <dbReference type="NCBI Taxonomy" id="134"/>
    <lineage>
        <taxon>Bacteria</taxon>
        <taxon>Pseudomonadati</taxon>
        <taxon>Pseudomonadota</taxon>
        <taxon>Alphaproteobacteria</taxon>
        <taxon>Hyphomicrobiales</taxon>
        <taxon>Methylocystaceae</taxon>
        <taxon>Methylocystis</taxon>
    </lineage>
</organism>
<keyword evidence="2" id="KW-1185">Reference proteome</keyword>
<proteinExistence type="predicted"/>
<name>A0A6B8M6K1_9HYPH</name>
<gene>
    <name evidence="1" type="ORF">F7D14_09635</name>
</gene>
<protein>
    <submittedName>
        <fullName evidence="1">Uncharacterized protein</fullName>
    </submittedName>
</protein>
<dbReference type="KEGG" id="mpar:F7D14_09635"/>
<dbReference type="Proteomes" id="UP000422569">
    <property type="component" value="Chromosome"/>
</dbReference>
<evidence type="ECO:0000313" key="2">
    <source>
        <dbReference type="Proteomes" id="UP000422569"/>
    </source>
</evidence>
<evidence type="ECO:0000313" key="1">
    <source>
        <dbReference type="EMBL" id="QGM97702.1"/>
    </source>
</evidence>
<dbReference type="EMBL" id="CP044331">
    <property type="protein sequence ID" value="QGM97702.1"/>
    <property type="molecule type" value="Genomic_DNA"/>
</dbReference>
<dbReference type="AlphaFoldDB" id="A0A6B8M6K1"/>
<sequence length="87" mass="9740">MTNVLVTPERAAFLRQRLKEKFAELQAAKANFSAVCERLGTEPRSKFGEFAQSFEEIGLDWSVPLLTRACRSGSSAQANVERPFLSF</sequence>
<dbReference type="RefSeq" id="WP_016917754.1">
    <property type="nucleotide sequence ID" value="NZ_CP044331.1"/>
</dbReference>